<dbReference type="SFLD" id="SFLDG01141">
    <property type="entry name" value="C2.B.1:_Sucrose_Phosphatase_Li"/>
    <property type="match status" value="1"/>
</dbReference>
<keyword evidence="1" id="KW-0378">Hydrolase</keyword>
<dbReference type="SUPFAM" id="SSF56784">
    <property type="entry name" value="HAD-like"/>
    <property type="match status" value="1"/>
</dbReference>
<dbReference type="PANTHER" id="PTHR46521">
    <property type="entry name" value="SUCROSE-PHOSPHATASE 2-RELATED"/>
    <property type="match status" value="1"/>
</dbReference>
<dbReference type="InterPro" id="IPR023214">
    <property type="entry name" value="HAD_sf"/>
</dbReference>
<dbReference type="SFLD" id="SFLDG01140">
    <property type="entry name" value="C2.B:_Phosphomannomutase_and_P"/>
    <property type="match status" value="1"/>
</dbReference>
<dbReference type="Pfam" id="PF05116">
    <property type="entry name" value="S6PP"/>
    <property type="match status" value="1"/>
</dbReference>
<dbReference type="Gene3D" id="2.60.40.10">
    <property type="entry name" value="Immunoglobulins"/>
    <property type="match status" value="1"/>
</dbReference>
<protein>
    <recommendedName>
        <fullName evidence="3">Sucrose phosphatase-like domain-containing protein</fullName>
    </recommendedName>
</protein>
<dbReference type="Gene3D" id="3.40.50.1000">
    <property type="entry name" value="HAD superfamily/HAD-like"/>
    <property type="match status" value="1"/>
</dbReference>
<evidence type="ECO:0000256" key="2">
    <source>
        <dbReference type="SAM" id="MobiDB-lite"/>
    </source>
</evidence>
<dbReference type="SFLD" id="SFLDS00003">
    <property type="entry name" value="Haloacid_Dehalogenase"/>
    <property type="match status" value="1"/>
</dbReference>
<reference evidence="4" key="1">
    <citation type="submission" date="2015-08" db="EMBL/GenBank/DDBJ databases">
        <authorList>
            <person name="Babu N.S."/>
            <person name="Beckwith C.J."/>
            <person name="Beseler K.G."/>
            <person name="Brison A."/>
            <person name="Carone J.V."/>
            <person name="Caskin T.P."/>
            <person name="Diamond M."/>
            <person name="Durham M.E."/>
            <person name="Foxe J.M."/>
            <person name="Go M."/>
            <person name="Henderson B.A."/>
            <person name="Jones I.B."/>
            <person name="McGettigan J.A."/>
            <person name="Micheletti S.J."/>
            <person name="Nasrallah M.E."/>
            <person name="Ortiz D."/>
            <person name="Piller C.R."/>
            <person name="Privatt S.R."/>
            <person name="Schneider S.L."/>
            <person name="Sharp S."/>
            <person name="Smith T.C."/>
            <person name="Stanton J.D."/>
            <person name="Ullery H.E."/>
            <person name="Wilson R.J."/>
            <person name="Serrano M.G."/>
            <person name="Buck G."/>
            <person name="Lee V."/>
            <person name="Wang Y."/>
            <person name="Carvalho R."/>
            <person name="Voegtly L."/>
            <person name="Shi R."/>
            <person name="Duckworth R."/>
            <person name="Johnson A."/>
            <person name="Loviza R."/>
            <person name="Walstead R."/>
            <person name="Shah Z."/>
            <person name="Kiflezghi M."/>
            <person name="Wade K."/>
            <person name="Ball S.L."/>
            <person name="Bradley K.W."/>
            <person name="Asai D.J."/>
            <person name="Bowman C.A."/>
            <person name="Russell D.A."/>
            <person name="Pope W.H."/>
            <person name="Jacobs-Sera D."/>
            <person name="Hendrix R.W."/>
            <person name="Hatfull G.F."/>
        </authorList>
    </citation>
    <scope>NUCLEOTIDE SEQUENCE</scope>
</reference>
<accession>A0A1D1ZRU8</accession>
<dbReference type="PANTHER" id="PTHR46521:SF4">
    <property type="entry name" value="SUCROSE-PHOSPHATASE 2-RELATED"/>
    <property type="match status" value="1"/>
</dbReference>
<dbReference type="InterPro" id="IPR013783">
    <property type="entry name" value="Ig-like_fold"/>
</dbReference>
<name>A0A1D1ZRU8_AUXPR</name>
<dbReference type="GO" id="GO:0016787">
    <property type="term" value="F:hydrolase activity"/>
    <property type="evidence" value="ECO:0007669"/>
    <property type="project" value="UniProtKB-KW"/>
</dbReference>
<organism evidence="4">
    <name type="scientific">Auxenochlorella protothecoides</name>
    <name type="common">Green microalga</name>
    <name type="synonym">Chlorella protothecoides</name>
    <dbReference type="NCBI Taxonomy" id="3075"/>
    <lineage>
        <taxon>Eukaryota</taxon>
        <taxon>Viridiplantae</taxon>
        <taxon>Chlorophyta</taxon>
        <taxon>core chlorophytes</taxon>
        <taxon>Trebouxiophyceae</taxon>
        <taxon>Chlorellales</taxon>
        <taxon>Chlorellaceae</taxon>
        <taxon>Auxenochlorella</taxon>
    </lineage>
</organism>
<dbReference type="AlphaFoldDB" id="A0A1D1ZRU8"/>
<evidence type="ECO:0000256" key="1">
    <source>
        <dbReference type="ARBA" id="ARBA00022801"/>
    </source>
</evidence>
<gene>
    <name evidence="4" type="ORF">g.12186</name>
</gene>
<dbReference type="InterPro" id="IPR006380">
    <property type="entry name" value="SPP-like_dom"/>
</dbReference>
<dbReference type="InterPro" id="IPR051518">
    <property type="entry name" value="Sucrose_Phosphatase"/>
</dbReference>
<evidence type="ECO:0000313" key="4">
    <source>
        <dbReference type="EMBL" id="JAT69475.1"/>
    </source>
</evidence>
<dbReference type="EMBL" id="GDKF01009147">
    <property type="protein sequence ID" value="JAT69475.1"/>
    <property type="molecule type" value="Transcribed_RNA"/>
</dbReference>
<dbReference type="Gene3D" id="3.90.1070.10">
    <property type="match status" value="1"/>
</dbReference>
<proteinExistence type="predicted"/>
<sequence length="416" mass="44513">MVSLRLVCSAAGPPRADNPVPNQAPKNQTIRPRPQATANPQPLRRSTAAPQPSVELAYSTGWSGASLHGSIAGQEWQTLGLKPVVSGAGAWHHLNLPVPAQGNPPTPLLEFVMTNGASGWDKPTEGGHYTIAAPGRYCLQHGRVESVAHSRRLLLVTDLDDTLVGDDEATAAFRDWWLARAMPAGARLVYNTGRALGLFEDLLCAKRGLLPEPDLLLSAVGTRVYERGAEGAWRAAPGHAPRLDAGWDLEAVRDAAYAALAAVGRDAMHFRPPAEQNEHKVTCGVHVGALARVAQDVRERLARHGVQLRLVASGVGDWRFLDLVPMAAGKRQAMDFAAETLGFRHEDIVAAGDSGNDVDMLEGAPAAIVVANAQPDLLEWVERSRSPGVIRTRGSRAWGILEGLERLGCGFQPPTL</sequence>
<feature type="domain" description="Sucrose phosphatase-like" evidence="3">
    <location>
        <begin position="152"/>
        <end position="406"/>
    </location>
</feature>
<evidence type="ECO:0000259" key="3">
    <source>
        <dbReference type="Pfam" id="PF05116"/>
    </source>
</evidence>
<feature type="region of interest" description="Disordered" evidence="2">
    <location>
        <begin position="8"/>
        <end position="52"/>
    </location>
</feature>
<dbReference type="InterPro" id="IPR036412">
    <property type="entry name" value="HAD-like_sf"/>
</dbReference>
<feature type="compositionally biased region" description="Polar residues" evidence="2">
    <location>
        <begin position="20"/>
        <end position="40"/>
    </location>
</feature>